<feature type="domain" description="HTH marR-type" evidence="8">
    <location>
        <begin position="3"/>
        <end position="139"/>
    </location>
</feature>
<evidence type="ECO:0000256" key="7">
    <source>
        <dbReference type="ARBA" id="ARBA00047207"/>
    </source>
</evidence>
<dbReference type="GO" id="GO:0003677">
    <property type="term" value="F:DNA binding"/>
    <property type="evidence" value="ECO:0007669"/>
    <property type="project" value="UniProtKB-KW"/>
</dbReference>
<dbReference type="PANTHER" id="PTHR42756">
    <property type="entry name" value="TRANSCRIPTIONAL REGULATOR, MARR"/>
    <property type="match status" value="1"/>
</dbReference>
<dbReference type="InterPro" id="IPR036390">
    <property type="entry name" value="WH_DNA-bd_sf"/>
</dbReference>
<comment type="similarity">
    <text evidence="5">Belongs to the SarZ family.</text>
</comment>
<dbReference type="SUPFAM" id="SSF46785">
    <property type="entry name" value="Winged helix' DNA-binding domain"/>
    <property type="match status" value="1"/>
</dbReference>
<protein>
    <recommendedName>
        <fullName evidence="6">HTH-type transcriptional regulator SarZ</fullName>
    </recommendedName>
    <alternativeName>
        <fullName evidence="7">Staphylococcal accessory regulator Z</fullName>
    </alternativeName>
</protein>
<proteinExistence type="inferred from homology"/>
<dbReference type="InterPro" id="IPR000835">
    <property type="entry name" value="HTH_MarR-typ"/>
</dbReference>
<evidence type="ECO:0000256" key="2">
    <source>
        <dbReference type="ARBA" id="ARBA00023015"/>
    </source>
</evidence>
<dbReference type="EMBL" id="JACHXK010000001">
    <property type="protein sequence ID" value="MBB3108632.1"/>
    <property type="molecule type" value="Genomic_DNA"/>
</dbReference>
<evidence type="ECO:0000256" key="6">
    <source>
        <dbReference type="ARBA" id="ARBA00047188"/>
    </source>
</evidence>
<evidence type="ECO:0000256" key="5">
    <source>
        <dbReference type="ARBA" id="ARBA00046337"/>
    </source>
</evidence>
<evidence type="ECO:0000256" key="3">
    <source>
        <dbReference type="ARBA" id="ARBA00023125"/>
    </source>
</evidence>
<reference evidence="9 10" key="1">
    <citation type="submission" date="2020-08" db="EMBL/GenBank/DDBJ databases">
        <title>Genomic Encyclopedia of Type Strains, Phase III (KMG-III): the genomes of soil and plant-associated and newly described type strains.</title>
        <authorList>
            <person name="Whitman W."/>
        </authorList>
    </citation>
    <scope>NUCLEOTIDE SEQUENCE [LARGE SCALE GENOMIC DNA]</scope>
    <source>
        <strain evidence="9 10">CECT 5862</strain>
    </source>
</reference>
<dbReference type="InterPro" id="IPR036388">
    <property type="entry name" value="WH-like_DNA-bd_sf"/>
</dbReference>
<evidence type="ECO:0000259" key="8">
    <source>
        <dbReference type="PROSITE" id="PS50995"/>
    </source>
</evidence>
<evidence type="ECO:0000256" key="4">
    <source>
        <dbReference type="ARBA" id="ARBA00023163"/>
    </source>
</evidence>
<comment type="caution">
    <text evidence="9">The sequence shown here is derived from an EMBL/GenBank/DDBJ whole genome shotgun (WGS) entry which is preliminary data.</text>
</comment>
<dbReference type="Pfam" id="PF22381">
    <property type="entry name" value="Staph_reg_Sar_Rot"/>
    <property type="match status" value="1"/>
</dbReference>
<evidence type="ECO:0000313" key="9">
    <source>
        <dbReference type="EMBL" id="MBB3108632.1"/>
    </source>
</evidence>
<keyword evidence="2" id="KW-0805">Transcription regulation</keyword>
<keyword evidence="10" id="KW-1185">Reference proteome</keyword>
<dbReference type="GO" id="GO:0005737">
    <property type="term" value="C:cytoplasm"/>
    <property type="evidence" value="ECO:0007669"/>
    <property type="project" value="UniProtKB-SubCell"/>
</dbReference>
<dbReference type="Proteomes" id="UP000570361">
    <property type="component" value="Unassembled WGS sequence"/>
</dbReference>
<dbReference type="PANTHER" id="PTHR42756:SF1">
    <property type="entry name" value="TRANSCRIPTIONAL REPRESSOR OF EMRAB OPERON"/>
    <property type="match status" value="1"/>
</dbReference>
<accession>A0A7W5AU22</accession>
<gene>
    <name evidence="9" type="ORF">FHS18_000660</name>
</gene>
<dbReference type="RefSeq" id="WP_183596903.1">
    <property type="nucleotide sequence ID" value="NZ_JACHXK010000001.1"/>
</dbReference>
<keyword evidence="3 9" id="KW-0238">DNA-binding</keyword>
<dbReference type="PROSITE" id="PS50995">
    <property type="entry name" value="HTH_MARR_2"/>
    <property type="match status" value="1"/>
</dbReference>
<evidence type="ECO:0000313" key="10">
    <source>
        <dbReference type="Proteomes" id="UP000570361"/>
    </source>
</evidence>
<sequence length="172" mass="20111">MERHALLSELDDTFRKMIRRFVVERDKVQILGEISPPMIIVLSRLIREGPQKAGELSEAIDFSSGATTQLCNRLVSNGYIYRTRPEDDRRTVLLHITEKGRRFMQWLQSHDDHQRYGLFENFDDRELEAMIKYCVRIMGNFGDYFGGFAKLTELTTEEAIGEVEQYRELNNG</sequence>
<comment type="subcellular location">
    <subcellularLocation>
        <location evidence="1">Cytoplasm</location>
    </subcellularLocation>
</comment>
<dbReference type="Gene3D" id="1.10.10.10">
    <property type="entry name" value="Winged helix-like DNA-binding domain superfamily/Winged helix DNA-binding domain"/>
    <property type="match status" value="1"/>
</dbReference>
<dbReference type="InterPro" id="IPR055166">
    <property type="entry name" value="Transc_reg_Sar_Rot_HTH"/>
</dbReference>
<dbReference type="AlphaFoldDB" id="A0A7W5AU22"/>
<keyword evidence="4" id="KW-0804">Transcription</keyword>
<dbReference type="SMART" id="SM00347">
    <property type="entry name" value="HTH_MARR"/>
    <property type="match status" value="1"/>
</dbReference>
<name>A0A7W5AU22_9BACL</name>
<dbReference type="GO" id="GO:0003700">
    <property type="term" value="F:DNA-binding transcription factor activity"/>
    <property type="evidence" value="ECO:0007669"/>
    <property type="project" value="InterPro"/>
</dbReference>
<evidence type="ECO:0000256" key="1">
    <source>
        <dbReference type="ARBA" id="ARBA00004496"/>
    </source>
</evidence>
<dbReference type="PRINTS" id="PR00598">
    <property type="entry name" value="HTHMARR"/>
</dbReference>
<organism evidence="9 10">
    <name type="scientific">Paenibacillus phyllosphaerae</name>
    <dbReference type="NCBI Taxonomy" id="274593"/>
    <lineage>
        <taxon>Bacteria</taxon>
        <taxon>Bacillati</taxon>
        <taxon>Bacillota</taxon>
        <taxon>Bacilli</taxon>
        <taxon>Bacillales</taxon>
        <taxon>Paenibacillaceae</taxon>
        <taxon>Paenibacillus</taxon>
    </lineage>
</organism>